<dbReference type="KEGG" id="lfc:LFE_0130"/>
<keyword evidence="3" id="KW-1185">Reference proteome</keyword>
<dbReference type="InterPro" id="IPR041657">
    <property type="entry name" value="HTH_17"/>
</dbReference>
<name>I0IKQ9_LEPFC</name>
<evidence type="ECO:0000313" key="2">
    <source>
        <dbReference type="EMBL" id="BAM05858.1"/>
    </source>
</evidence>
<sequence>MIEPLLTVKEAATHLRIKPSTIRRWIFDRSIEVVHIGRAVRIPTRVVEEIIRDGTRKAISL</sequence>
<dbReference type="GO" id="GO:0003677">
    <property type="term" value="F:DNA binding"/>
    <property type="evidence" value="ECO:0007669"/>
    <property type="project" value="InterPro"/>
</dbReference>
<dbReference type="HOGENOM" id="CLU_2916990_0_0_0"/>
<dbReference type="InterPro" id="IPR009061">
    <property type="entry name" value="DNA-bd_dom_put_sf"/>
</dbReference>
<proteinExistence type="predicted"/>
<gene>
    <name evidence="2" type="ordered locus">LFE_0130</name>
</gene>
<evidence type="ECO:0000259" key="1">
    <source>
        <dbReference type="Pfam" id="PF12728"/>
    </source>
</evidence>
<dbReference type="NCBIfam" id="TIGR01764">
    <property type="entry name" value="excise"/>
    <property type="match status" value="1"/>
</dbReference>
<dbReference type="InterPro" id="IPR010093">
    <property type="entry name" value="SinI_DNA-bd"/>
</dbReference>
<dbReference type="OrthoDB" id="197041at2"/>
<dbReference type="AlphaFoldDB" id="I0IKQ9"/>
<feature type="domain" description="Helix-turn-helix" evidence="1">
    <location>
        <begin position="5"/>
        <end position="52"/>
    </location>
</feature>
<dbReference type="EMBL" id="AP012342">
    <property type="protein sequence ID" value="BAM05858.1"/>
    <property type="molecule type" value="Genomic_DNA"/>
</dbReference>
<dbReference type="RefSeq" id="WP_014448353.1">
    <property type="nucleotide sequence ID" value="NC_017094.1"/>
</dbReference>
<accession>I0IKQ9</accession>
<protein>
    <recommendedName>
        <fullName evidence="1">Helix-turn-helix domain-containing protein</fullName>
    </recommendedName>
</protein>
<reference evidence="2 3" key="1">
    <citation type="journal article" date="2012" name="J. Bacteriol.">
        <title>Complete Genome Sequence of Leptospirillum ferrooxidans Strain C2-3, Isolated from a Fresh Volcanic Ash Deposit on the Island of Miyake, Japan.</title>
        <authorList>
            <person name="Fujimura R."/>
            <person name="Sato Y."/>
            <person name="Nishizawa T."/>
            <person name="Oshima K."/>
            <person name="Kim S.-W."/>
            <person name="Hattori M."/>
            <person name="Kamijo T."/>
            <person name="Ohta H."/>
        </authorList>
    </citation>
    <scope>NUCLEOTIDE SEQUENCE [LARGE SCALE GENOMIC DNA]</scope>
    <source>
        <strain evidence="2 3">C2-3</strain>
    </source>
</reference>
<evidence type="ECO:0000313" key="3">
    <source>
        <dbReference type="Proteomes" id="UP000007382"/>
    </source>
</evidence>
<dbReference type="Pfam" id="PF12728">
    <property type="entry name" value="HTH_17"/>
    <property type="match status" value="1"/>
</dbReference>
<dbReference type="SUPFAM" id="SSF46955">
    <property type="entry name" value="Putative DNA-binding domain"/>
    <property type="match status" value="1"/>
</dbReference>
<dbReference type="PATRIC" id="fig|1162668.3.peg.154"/>
<dbReference type="STRING" id="1162668.LFE_0130"/>
<organism evidence="2 3">
    <name type="scientific">Leptospirillum ferrooxidans (strain C2-3)</name>
    <dbReference type="NCBI Taxonomy" id="1162668"/>
    <lineage>
        <taxon>Bacteria</taxon>
        <taxon>Pseudomonadati</taxon>
        <taxon>Nitrospirota</taxon>
        <taxon>Nitrospiria</taxon>
        <taxon>Nitrospirales</taxon>
        <taxon>Nitrospiraceae</taxon>
        <taxon>Leptospirillum</taxon>
    </lineage>
</organism>
<dbReference type="Proteomes" id="UP000007382">
    <property type="component" value="Chromosome"/>
</dbReference>
<reference evidence="3" key="2">
    <citation type="submission" date="2012-03" db="EMBL/GenBank/DDBJ databases">
        <title>The complete genome sequence of the pioneer microbe on fresh volcanic deposit, Leptospirillum ferrooxidans strain C2-3.</title>
        <authorList>
            <person name="Fujimura R."/>
            <person name="Sato Y."/>
            <person name="Nishizawa T."/>
            <person name="Nanba K."/>
            <person name="Oshima K."/>
            <person name="Hattori M."/>
            <person name="Kamijo T."/>
            <person name="Ohta H."/>
        </authorList>
    </citation>
    <scope>NUCLEOTIDE SEQUENCE [LARGE SCALE GENOMIC DNA]</scope>
    <source>
        <strain evidence="3">C2-3</strain>
    </source>
</reference>